<reference evidence="7" key="3">
    <citation type="submission" date="2016-03" db="UniProtKB">
        <authorList>
            <consortium name="EnsemblProtists"/>
        </authorList>
    </citation>
    <scope>IDENTIFICATION</scope>
</reference>
<keyword evidence="4 5" id="KW-0472">Membrane</keyword>
<comment type="subcellular location">
    <subcellularLocation>
        <location evidence="1">Membrane</location>
        <topology evidence="1">Multi-pass membrane protein</topology>
    </subcellularLocation>
</comment>
<organism evidence="6">
    <name type="scientific">Guillardia theta (strain CCMP2712)</name>
    <name type="common">Cryptophyte</name>
    <dbReference type="NCBI Taxonomy" id="905079"/>
    <lineage>
        <taxon>Eukaryota</taxon>
        <taxon>Cryptophyceae</taxon>
        <taxon>Pyrenomonadales</taxon>
        <taxon>Geminigeraceae</taxon>
        <taxon>Guillardia</taxon>
    </lineage>
</organism>
<evidence type="ECO:0000256" key="2">
    <source>
        <dbReference type="ARBA" id="ARBA00022692"/>
    </source>
</evidence>
<accession>L1INB3</accession>
<feature type="transmembrane region" description="Helical" evidence="5">
    <location>
        <begin position="233"/>
        <end position="255"/>
    </location>
</feature>
<dbReference type="InterPro" id="IPR007271">
    <property type="entry name" value="Nuc_sug_transpt"/>
</dbReference>
<evidence type="ECO:0000256" key="4">
    <source>
        <dbReference type="ARBA" id="ARBA00023136"/>
    </source>
</evidence>
<dbReference type="EMBL" id="JH993060">
    <property type="protein sequence ID" value="EKX37384.1"/>
    <property type="molecule type" value="Genomic_DNA"/>
</dbReference>
<evidence type="ECO:0000256" key="3">
    <source>
        <dbReference type="ARBA" id="ARBA00022989"/>
    </source>
</evidence>
<dbReference type="Proteomes" id="UP000011087">
    <property type="component" value="Unassembled WGS sequence"/>
</dbReference>
<feature type="transmembrane region" description="Helical" evidence="5">
    <location>
        <begin position="170"/>
        <end position="191"/>
    </location>
</feature>
<dbReference type="PaxDb" id="55529-EKX37384"/>
<dbReference type="HOGENOM" id="CLU_913976_0_0_1"/>
<feature type="transmembrane region" description="Helical" evidence="5">
    <location>
        <begin position="109"/>
        <end position="126"/>
    </location>
</feature>
<dbReference type="EnsemblProtists" id="EKX37384">
    <property type="protein sequence ID" value="EKX37384"/>
    <property type="gene ID" value="GUITHDRAFT_57731"/>
</dbReference>
<dbReference type="KEGG" id="gtt:GUITHDRAFT_57731"/>
<name>L1INB3_GUITC</name>
<sequence>GGSTGSKYAPLILYVLIFSLLAVLIKQTTRGRSFDYEPSSLVLLSEILKAAVSFAMFTIESRLEKQPLQQQLYHAFLHHDWKMVVPAFLYTACNLLTFSNLANYEPQTYTILMNIKILITALFWSILFNKAITLRVLTSLIILTLGCALANIDCDKLSRGILSSFRTSHFLFVLLQATVSSLAAVCNELLLKKASPATSSSMNRSNFVLYSMSSVLNALVLSWSGAAHWMTRVTWRIACIVFLLVSGGLCTAYTLKNFSAITKAFATSCEILLTAMLANALMGTRIQSCFWMSFSLIVASLAMYN</sequence>
<proteinExistence type="predicted"/>
<feature type="transmembrane region" description="Helical" evidence="5">
    <location>
        <begin position="12"/>
        <end position="29"/>
    </location>
</feature>
<feature type="non-terminal residue" evidence="6">
    <location>
        <position position="1"/>
    </location>
</feature>
<feature type="transmembrane region" description="Helical" evidence="5">
    <location>
        <begin position="288"/>
        <end position="304"/>
    </location>
</feature>
<dbReference type="AlphaFoldDB" id="L1INB3"/>
<evidence type="ECO:0008006" key="9">
    <source>
        <dbReference type="Google" id="ProtNLM"/>
    </source>
</evidence>
<dbReference type="GO" id="GO:0000139">
    <property type="term" value="C:Golgi membrane"/>
    <property type="evidence" value="ECO:0007669"/>
    <property type="project" value="InterPro"/>
</dbReference>
<feature type="transmembrane region" description="Helical" evidence="5">
    <location>
        <begin position="132"/>
        <end position="150"/>
    </location>
</feature>
<feature type="non-terminal residue" evidence="6">
    <location>
        <position position="305"/>
    </location>
</feature>
<feature type="transmembrane region" description="Helical" evidence="5">
    <location>
        <begin position="83"/>
        <end position="102"/>
    </location>
</feature>
<dbReference type="PANTHER" id="PTHR10231">
    <property type="entry name" value="NUCLEOTIDE-SUGAR TRANSMEMBRANE TRANSPORTER"/>
    <property type="match status" value="1"/>
</dbReference>
<feature type="transmembrane region" description="Helical" evidence="5">
    <location>
        <begin position="207"/>
        <end position="226"/>
    </location>
</feature>
<keyword evidence="3 5" id="KW-1133">Transmembrane helix</keyword>
<reference evidence="6 8" key="1">
    <citation type="journal article" date="2012" name="Nature">
        <title>Algal genomes reveal evolutionary mosaicism and the fate of nucleomorphs.</title>
        <authorList>
            <consortium name="DOE Joint Genome Institute"/>
            <person name="Curtis B.A."/>
            <person name="Tanifuji G."/>
            <person name="Burki F."/>
            <person name="Gruber A."/>
            <person name="Irimia M."/>
            <person name="Maruyama S."/>
            <person name="Arias M.C."/>
            <person name="Ball S.G."/>
            <person name="Gile G.H."/>
            <person name="Hirakawa Y."/>
            <person name="Hopkins J.F."/>
            <person name="Kuo A."/>
            <person name="Rensing S.A."/>
            <person name="Schmutz J."/>
            <person name="Symeonidi A."/>
            <person name="Elias M."/>
            <person name="Eveleigh R.J."/>
            <person name="Herman E.K."/>
            <person name="Klute M.J."/>
            <person name="Nakayama T."/>
            <person name="Obornik M."/>
            <person name="Reyes-Prieto A."/>
            <person name="Armbrust E.V."/>
            <person name="Aves S.J."/>
            <person name="Beiko R.G."/>
            <person name="Coutinho P."/>
            <person name="Dacks J.B."/>
            <person name="Durnford D.G."/>
            <person name="Fast N.M."/>
            <person name="Green B.R."/>
            <person name="Grisdale C.J."/>
            <person name="Hempel F."/>
            <person name="Henrissat B."/>
            <person name="Hoppner M.P."/>
            <person name="Ishida K."/>
            <person name="Kim E."/>
            <person name="Koreny L."/>
            <person name="Kroth P.G."/>
            <person name="Liu Y."/>
            <person name="Malik S.B."/>
            <person name="Maier U.G."/>
            <person name="McRose D."/>
            <person name="Mock T."/>
            <person name="Neilson J.A."/>
            <person name="Onodera N.T."/>
            <person name="Poole A.M."/>
            <person name="Pritham E.J."/>
            <person name="Richards T.A."/>
            <person name="Rocap G."/>
            <person name="Roy S.W."/>
            <person name="Sarai C."/>
            <person name="Schaack S."/>
            <person name="Shirato S."/>
            <person name="Slamovits C.H."/>
            <person name="Spencer D.F."/>
            <person name="Suzuki S."/>
            <person name="Worden A.Z."/>
            <person name="Zauner S."/>
            <person name="Barry K."/>
            <person name="Bell C."/>
            <person name="Bharti A.K."/>
            <person name="Crow J.A."/>
            <person name="Grimwood J."/>
            <person name="Kramer R."/>
            <person name="Lindquist E."/>
            <person name="Lucas S."/>
            <person name="Salamov A."/>
            <person name="McFadden G.I."/>
            <person name="Lane C.E."/>
            <person name="Keeling P.J."/>
            <person name="Gray M.W."/>
            <person name="Grigoriev I.V."/>
            <person name="Archibald J.M."/>
        </authorList>
    </citation>
    <scope>NUCLEOTIDE SEQUENCE</scope>
    <source>
        <strain evidence="6 8">CCMP2712</strain>
    </source>
</reference>
<dbReference type="eggNOG" id="KOG2234">
    <property type="taxonomic scope" value="Eukaryota"/>
</dbReference>
<evidence type="ECO:0000313" key="8">
    <source>
        <dbReference type="Proteomes" id="UP000011087"/>
    </source>
</evidence>
<gene>
    <name evidence="6" type="ORF">GUITHDRAFT_57731</name>
</gene>
<dbReference type="Pfam" id="PF04142">
    <property type="entry name" value="Nuc_sug_transp"/>
    <property type="match status" value="1"/>
</dbReference>
<reference evidence="8" key="2">
    <citation type="submission" date="2012-11" db="EMBL/GenBank/DDBJ databases">
        <authorList>
            <person name="Kuo A."/>
            <person name="Curtis B.A."/>
            <person name="Tanifuji G."/>
            <person name="Burki F."/>
            <person name="Gruber A."/>
            <person name="Irimia M."/>
            <person name="Maruyama S."/>
            <person name="Arias M.C."/>
            <person name="Ball S.G."/>
            <person name="Gile G.H."/>
            <person name="Hirakawa Y."/>
            <person name="Hopkins J.F."/>
            <person name="Rensing S.A."/>
            <person name="Schmutz J."/>
            <person name="Symeonidi A."/>
            <person name="Elias M."/>
            <person name="Eveleigh R.J."/>
            <person name="Herman E.K."/>
            <person name="Klute M.J."/>
            <person name="Nakayama T."/>
            <person name="Obornik M."/>
            <person name="Reyes-Prieto A."/>
            <person name="Armbrust E.V."/>
            <person name="Aves S.J."/>
            <person name="Beiko R.G."/>
            <person name="Coutinho P."/>
            <person name="Dacks J.B."/>
            <person name="Durnford D.G."/>
            <person name="Fast N.M."/>
            <person name="Green B.R."/>
            <person name="Grisdale C."/>
            <person name="Hempe F."/>
            <person name="Henrissat B."/>
            <person name="Hoppner M.P."/>
            <person name="Ishida K.-I."/>
            <person name="Kim E."/>
            <person name="Koreny L."/>
            <person name="Kroth P.G."/>
            <person name="Liu Y."/>
            <person name="Malik S.-B."/>
            <person name="Maier U.G."/>
            <person name="McRose D."/>
            <person name="Mock T."/>
            <person name="Neilson J.A."/>
            <person name="Onodera N.T."/>
            <person name="Poole A.M."/>
            <person name="Pritham E.J."/>
            <person name="Richards T.A."/>
            <person name="Rocap G."/>
            <person name="Roy S.W."/>
            <person name="Sarai C."/>
            <person name="Schaack S."/>
            <person name="Shirato S."/>
            <person name="Slamovits C.H."/>
            <person name="Spencer D.F."/>
            <person name="Suzuki S."/>
            <person name="Worden A.Z."/>
            <person name="Zauner S."/>
            <person name="Barry K."/>
            <person name="Bell C."/>
            <person name="Bharti A.K."/>
            <person name="Crow J.A."/>
            <person name="Grimwood J."/>
            <person name="Kramer R."/>
            <person name="Lindquist E."/>
            <person name="Lucas S."/>
            <person name="Salamov A."/>
            <person name="McFadden G.I."/>
            <person name="Lane C.E."/>
            <person name="Keeling P.J."/>
            <person name="Gray M.W."/>
            <person name="Grigoriev I.V."/>
            <person name="Archibald J.M."/>
        </authorList>
    </citation>
    <scope>NUCLEOTIDE SEQUENCE</scope>
    <source>
        <strain evidence="8">CCMP2712</strain>
    </source>
</reference>
<protein>
    <recommendedName>
        <fullName evidence="9">Sugar phosphate transporter domain-containing protein</fullName>
    </recommendedName>
</protein>
<evidence type="ECO:0000313" key="6">
    <source>
        <dbReference type="EMBL" id="EKX37384.1"/>
    </source>
</evidence>
<evidence type="ECO:0000256" key="1">
    <source>
        <dbReference type="ARBA" id="ARBA00004141"/>
    </source>
</evidence>
<feature type="transmembrane region" description="Helical" evidence="5">
    <location>
        <begin position="41"/>
        <end position="59"/>
    </location>
</feature>
<dbReference type="RefSeq" id="XP_005824364.1">
    <property type="nucleotide sequence ID" value="XM_005824307.1"/>
</dbReference>
<dbReference type="GO" id="GO:0015165">
    <property type="term" value="F:pyrimidine nucleotide-sugar transmembrane transporter activity"/>
    <property type="evidence" value="ECO:0007669"/>
    <property type="project" value="InterPro"/>
</dbReference>
<evidence type="ECO:0000256" key="5">
    <source>
        <dbReference type="SAM" id="Phobius"/>
    </source>
</evidence>
<keyword evidence="2 5" id="KW-0812">Transmembrane</keyword>
<dbReference type="OMA" id="CLYCREN"/>
<dbReference type="OrthoDB" id="419167at2759"/>
<evidence type="ECO:0000313" key="7">
    <source>
        <dbReference type="EnsemblProtists" id="EKX37384"/>
    </source>
</evidence>
<keyword evidence="8" id="KW-1185">Reference proteome</keyword>
<dbReference type="GeneID" id="17294111"/>